<protein>
    <submittedName>
        <fullName evidence="1">Uncharacterized protein</fullName>
    </submittedName>
</protein>
<proteinExistence type="predicted"/>
<dbReference type="EMBL" id="CP043617">
    <property type="protein sequence ID" value="QFR49193.1"/>
    <property type="molecule type" value="Genomic_DNA"/>
</dbReference>
<dbReference type="AlphaFoldDB" id="A0A5P8P0F8"/>
<gene>
    <name evidence="1" type="ORF">FJR48_05410</name>
</gene>
<dbReference type="RefSeq" id="WP_152307136.1">
    <property type="nucleotide sequence ID" value="NZ_CP043617.1"/>
</dbReference>
<organism evidence="1 2">
    <name type="scientific">Sulfurimonas lithotrophica</name>
    <dbReference type="NCBI Taxonomy" id="2590022"/>
    <lineage>
        <taxon>Bacteria</taxon>
        <taxon>Pseudomonadati</taxon>
        <taxon>Campylobacterota</taxon>
        <taxon>Epsilonproteobacteria</taxon>
        <taxon>Campylobacterales</taxon>
        <taxon>Sulfurimonadaceae</taxon>
        <taxon>Sulfurimonas</taxon>
    </lineage>
</organism>
<accession>A0A5P8P0F8</accession>
<name>A0A5P8P0F8_9BACT</name>
<evidence type="ECO:0000313" key="1">
    <source>
        <dbReference type="EMBL" id="QFR49193.1"/>
    </source>
</evidence>
<sequence length="90" mass="10569">MSKKEIKSGSIWNIKIYLKSGLIIDITNHKEDKNKYKEKLLKEYEKYNKNNKQSVYKFSFDRNKLSAAQDDHKLIINFNNVESIVAIGTD</sequence>
<reference evidence="1 2" key="1">
    <citation type="submission" date="2019-09" db="EMBL/GenBank/DDBJ databases">
        <title>Sulfurimonas gotlandica sp. nov., a chemoautotrophic and psychrotolerant epsilonproteobacterium isolated from a pelagic redoxcline, and an emended description of the genus Sulfurimonas.</title>
        <authorList>
            <person name="Wang S."/>
            <person name="Jiang L."/>
            <person name="Shao S."/>
        </authorList>
    </citation>
    <scope>NUCLEOTIDE SEQUENCE [LARGE SCALE GENOMIC DNA]</scope>
    <source>
        <strain evidence="1 2">GYSZ_1</strain>
    </source>
</reference>
<dbReference type="KEGG" id="sulg:FJR48_05410"/>
<keyword evidence="2" id="KW-1185">Reference proteome</keyword>
<dbReference type="Proteomes" id="UP000326944">
    <property type="component" value="Chromosome"/>
</dbReference>
<evidence type="ECO:0000313" key="2">
    <source>
        <dbReference type="Proteomes" id="UP000326944"/>
    </source>
</evidence>